<feature type="domain" description="N-acetyltransferase" evidence="1">
    <location>
        <begin position="1"/>
        <end position="146"/>
    </location>
</feature>
<dbReference type="InterPro" id="IPR016181">
    <property type="entry name" value="Acyl_CoA_acyltransferase"/>
</dbReference>
<dbReference type="PROSITE" id="PS51186">
    <property type="entry name" value="GNAT"/>
    <property type="match status" value="1"/>
</dbReference>
<proteinExistence type="predicted"/>
<dbReference type="AlphaFoldDB" id="A3U5E6"/>
<dbReference type="RefSeq" id="WP_013186141.1">
    <property type="nucleotide sequence ID" value="NC_014230.1"/>
</dbReference>
<sequence length="146" mass="16585">MKAITIVNRALTPKESNQVNLGFDTLMREEHVALEKTEPIHFVAIQEDYLIGCAIGLAHKNGDVFSGWFHLTDLFVEKEFRNLGIGASLLKELEAHCKAIGVTKIWLWTSGAASVRFYNRHEYSQFAELEQWYSDGSSRIGLRKTI</sequence>
<name>A3U5E6_CROAH</name>
<dbReference type="EMBL" id="CP002046">
    <property type="protein sequence ID" value="EAP87463.1"/>
    <property type="molecule type" value="Genomic_DNA"/>
</dbReference>
<dbReference type="KEGG" id="cat:CA2559_01870"/>
<keyword evidence="3" id="KW-1185">Reference proteome</keyword>
<dbReference type="GeneID" id="89452171"/>
<dbReference type="GO" id="GO:0016747">
    <property type="term" value="F:acyltransferase activity, transferring groups other than amino-acyl groups"/>
    <property type="evidence" value="ECO:0007669"/>
    <property type="project" value="InterPro"/>
</dbReference>
<dbReference type="Gene3D" id="3.40.630.30">
    <property type="match status" value="1"/>
</dbReference>
<accession>A3U5E6</accession>
<dbReference type="Proteomes" id="UP000002297">
    <property type="component" value="Chromosome"/>
</dbReference>
<protein>
    <submittedName>
        <fullName evidence="2">Histone acetyltransferase</fullName>
    </submittedName>
</protein>
<organism evidence="2 3">
    <name type="scientific">Croceibacter atlanticus (strain ATCC BAA-628 / JCM 21780 / CIP 108009 / IAM 15332 / KCTC 12090 / HTCC2559)</name>
    <dbReference type="NCBI Taxonomy" id="216432"/>
    <lineage>
        <taxon>Bacteria</taxon>
        <taxon>Pseudomonadati</taxon>
        <taxon>Bacteroidota</taxon>
        <taxon>Flavobacteriia</taxon>
        <taxon>Flavobacteriales</taxon>
        <taxon>Flavobacteriaceae</taxon>
        <taxon>Croceibacter</taxon>
    </lineage>
</organism>
<dbReference type="HOGENOM" id="CLU_1774285_0_0_10"/>
<dbReference type="InterPro" id="IPR000182">
    <property type="entry name" value="GNAT_dom"/>
</dbReference>
<evidence type="ECO:0000313" key="3">
    <source>
        <dbReference type="Proteomes" id="UP000002297"/>
    </source>
</evidence>
<evidence type="ECO:0000259" key="1">
    <source>
        <dbReference type="PROSITE" id="PS51186"/>
    </source>
</evidence>
<evidence type="ECO:0000313" key="2">
    <source>
        <dbReference type="EMBL" id="EAP87463.1"/>
    </source>
</evidence>
<keyword evidence="2" id="KW-0808">Transferase</keyword>
<gene>
    <name evidence="2" type="ordered locus">CA2559_01870</name>
</gene>
<reference evidence="2 3" key="1">
    <citation type="journal article" date="2010" name="J. Bacteriol.">
        <title>The complete genome sequence of Croceibacter atlanticus HTCC2559T.</title>
        <authorList>
            <person name="Oh H.M."/>
            <person name="Kang I."/>
            <person name="Ferriera S."/>
            <person name="Giovannoni S.J."/>
            <person name="Cho J.C."/>
        </authorList>
    </citation>
    <scope>NUCLEOTIDE SEQUENCE [LARGE SCALE GENOMIC DNA]</scope>
    <source>
        <strain evidence="3">ATCC BAA-628 / HTCC2559 / KCTC 12090</strain>
    </source>
</reference>
<dbReference type="STRING" id="216432.CA2559_01870"/>
<dbReference type="OrthoDB" id="9796381at2"/>
<dbReference type="eggNOG" id="COG0456">
    <property type="taxonomic scope" value="Bacteria"/>
</dbReference>
<dbReference type="Pfam" id="PF00583">
    <property type="entry name" value="Acetyltransf_1"/>
    <property type="match status" value="1"/>
</dbReference>
<dbReference type="CDD" id="cd04301">
    <property type="entry name" value="NAT_SF"/>
    <property type="match status" value="1"/>
</dbReference>
<dbReference type="SUPFAM" id="SSF55729">
    <property type="entry name" value="Acyl-CoA N-acyltransferases (Nat)"/>
    <property type="match status" value="1"/>
</dbReference>